<dbReference type="EMBL" id="FNZZ01000007">
    <property type="protein sequence ID" value="SEL96549.1"/>
    <property type="molecule type" value="Genomic_DNA"/>
</dbReference>
<proteinExistence type="predicted"/>
<evidence type="ECO:0000313" key="1">
    <source>
        <dbReference type="EMBL" id="SEL96549.1"/>
    </source>
</evidence>
<keyword evidence="2" id="KW-1185">Reference proteome</keyword>
<evidence type="ECO:0000313" key="2">
    <source>
        <dbReference type="Proteomes" id="UP000199214"/>
    </source>
</evidence>
<organism evidence="1 2">
    <name type="scientific">Sphingomonas palmae</name>
    <dbReference type="NCBI Taxonomy" id="1855283"/>
    <lineage>
        <taxon>Bacteria</taxon>
        <taxon>Pseudomonadati</taxon>
        <taxon>Pseudomonadota</taxon>
        <taxon>Alphaproteobacteria</taxon>
        <taxon>Sphingomonadales</taxon>
        <taxon>Sphingomonadaceae</taxon>
        <taxon>Sphingomonas</taxon>
    </lineage>
</organism>
<protein>
    <submittedName>
        <fullName evidence="1">Uncharacterized protein</fullName>
    </submittedName>
</protein>
<name>A0A1H7UIA3_9SPHN</name>
<accession>A0A1H7UIA3</accession>
<dbReference type="AlphaFoldDB" id="A0A1H7UIA3"/>
<sequence length="228" mass="23706">MREGGEVKAAASSGIAGREGCAHGRGMAAGMWIAAAAALMGAAPAVPTVAAGEIVLPRADARFVLHETTARPGGQLSEYRRSDEPAEKWTRAVALTRQLFYPGTSEKIRADAPALASLVAAISGSAIQSSCSGATVKVTRADPSDQFAAATLRVRCPREAITHDPMLTYVRVIVAQEAIHSVTAMVRGEATRADVEWADRVISDLTLCNAGDVAGRCAARSRVIGAPL</sequence>
<dbReference type="Proteomes" id="UP000199214">
    <property type="component" value="Unassembled WGS sequence"/>
</dbReference>
<reference evidence="2" key="1">
    <citation type="submission" date="2016-10" db="EMBL/GenBank/DDBJ databases">
        <authorList>
            <person name="Varghese N."/>
            <person name="Submissions S."/>
        </authorList>
    </citation>
    <scope>NUCLEOTIDE SEQUENCE [LARGE SCALE GENOMIC DNA]</scope>
    <source>
        <strain evidence="2">JS21-1</strain>
    </source>
</reference>
<gene>
    <name evidence="1" type="ORF">SAMN05216382_3001</name>
</gene>